<dbReference type="HAMAP" id="MF_00528">
    <property type="entry name" value="Maf"/>
    <property type="match status" value="1"/>
</dbReference>
<keyword evidence="4 6" id="KW-0378">Hydrolase</keyword>
<dbReference type="PANTHER" id="PTHR43213:SF5">
    <property type="entry name" value="BIFUNCTIONAL DTTP_UTP PYROPHOSPHATASE_METHYLTRANSFERASE PROTEIN-RELATED"/>
    <property type="match status" value="1"/>
</dbReference>
<feature type="site" description="Important for substrate specificity" evidence="6">
    <location>
        <position position="71"/>
    </location>
</feature>
<accession>A0A3D8P2U9</accession>
<name>A0A3D8P2U9_9THEO</name>
<comment type="subcellular location">
    <subcellularLocation>
        <location evidence="2 6">Cytoplasm</location>
    </subcellularLocation>
</comment>
<comment type="caution">
    <text evidence="6">Lacks conserved residue(s) required for the propagation of feature annotation.</text>
</comment>
<keyword evidence="3 6" id="KW-0963">Cytoplasm</keyword>
<evidence type="ECO:0000256" key="4">
    <source>
        <dbReference type="ARBA" id="ARBA00022801"/>
    </source>
</evidence>
<feature type="site" description="Important for substrate specificity" evidence="6">
    <location>
        <position position="12"/>
    </location>
</feature>
<organism evidence="7 8">
    <name type="scientific">Ammonifex thiophilus</name>
    <dbReference type="NCBI Taxonomy" id="444093"/>
    <lineage>
        <taxon>Bacteria</taxon>
        <taxon>Bacillati</taxon>
        <taxon>Bacillota</taxon>
        <taxon>Clostridia</taxon>
        <taxon>Thermoanaerobacterales</taxon>
        <taxon>Thermoanaerobacteraceae</taxon>
        <taxon>Ammonifex</taxon>
    </lineage>
</organism>
<gene>
    <name evidence="7" type="ORF">DXX99_06905</name>
</gene>
<dbReference type="Pfam" id="PF02545">
    <property type="entry name" value="Maf"/>
    <property type="match status" value="1"/>
</dbReference>
<dbReference type="InterPro" id="IPR029001">
    <property type="entry name" value="ITPase-like_fam"/>
</dbReference>
<keyword evidence="8" id="KW-1185">Reference proteome</keyword>
<dbReference type="RefSeq" id="WP_115792765.1">
    <property type="nucleotide sequence ID" value="NZ_QSLN01000008.1"/>
</dbReference>
<protein>
    <recommendedName>
        <fullName evidence="6">dTTP/UTP pyrophosphatase</fullName>
        <shortName evidence="6">dTTPase/UTPase</shortName>
        <ecNumber evidence="6">3.6.1.9</ecNumber>
    </recommendedName>
    <alternativeName>
        <fullName evidence="6">Nucleoside triphosphate pyrophosphatase</fullName>
    </alternativeName>
    <alternativeName>
        <fullName evidence="6">Nucleotide pyrophosphatase</fullName>
        <shortName evidence="6">Nucleotide PPase</shortName>
    </alternativeName>
</protein>
<reference evidence="7 8" key="1">
    <citation type="submission" date="2018-08" db="EMBL/GenBank/DDBJ databases">
        <title>Form III RuBisCO-mediated autotrophy in Thermodesulfobium bacteria.</title>
        <authorList>
            <person name="Toshchakov S.V."/>
            <person name="Kublanov I.V."/>
            <person name="Frolov E."/>
            <person name="Bonch-Osmolovskaya E.A."/>
            <person name="Tourova T.P."/>
            <person name="Chernych N.A."/>
            <person name="Lebedinsky A.V."/>
        </authorList>
    </citation>
    <scope>NUCLEOTIDE SEQUENCE [LARGE SCALE GENOMIC DNA]</scope>
    <source>
        <strain evidence="7 8">SR</strain>
    </source>
</reference>
<comment type="cofactor">
    <cofactor evidence="1 6">
        <name>a divalent metal cation</name>
        <dbReference type="ChEBI" id="CHEBI:60240"/>
    </cofactor>
</comment>
<dbReference type="AlphaFoldDB" id="A0A3D8P2U9"/>
<evidence type="ECO:0000256" key="1">
    <source>
        <dbReference type="ARBA" id="ARBA00001968"/>
    </source>
</evidence>
<dbReference type="Gene3D" id="3.90.950.10">
    <property type="match status" value="1"/>
</dbReference>
<comment type="caution">
    <text evidence="7">The sequence shown here is derived from an EMBL/GenBank/DDBJ whole genome shotgun (WGS) entry which is preliminary data.</text>
</comment>
<dbReference type="EC" id="3.6.1.9" evidence="6"/>
<keyword evidence="5 6" id="KW-0546">Nucleotide metabolism</keyword>
<proteinExistence type="inferred from homology"/>
<evidence type="ECO:0000256" key="6">
    <source>
        <dbReference type="HAMAP-Rule" id="MF_00528"/>
    </source>
</evidence>
<dbReference type="GO" id="GO:0036221">
    <property type="term" value="F:UTP diphosphatase activity"/>
    <property type="evidence" value="ECO:0007669"/>
    <property type="project" value="RHEA"/>
</dbReference>
<comment type="catalytic activity">
    <reaction evidence="6">
        <text>UTP + H2O = UMP + diphosphate + H(+)</text>
        <dbReference type="Rhea" id="RHEA:29395"/>
        <dbReference type="ChEBI" id="CHEBI:15377"/>
        <dbReference type="ChEBI" id="CHEBI:15378"/>
        <dbReference type="ChEBI" id="CHEBI:33019"/>
        <dbReference type="ChEBI" id="CHEBI:46398"/>
        <dbReference type="ChEBI" id="CHEBI:57865"/>
        <dbReference type="EC" id="3.6.1.9"/>
    </reaction>
</comment>
<dbReference type="OrthoDB" id="9807767at2"/>
<comment type="catalytic activity">
    <reaction evidence="6">
        <text>dTTP + H2O = dTMP + diphosphate + H(+)</text>
        <dbReference type="Rhea" id="RHEA:28534"/>
        <dbReference type="ChEBI" id="CHEBI:15377"/>
        <dbReference type="ChEBI" id="CHEBI:15378"/>
        <dbReference type="ChEBI" id="CHEBI:33019"/>
        <dbReference type="ChEBI" id="CHEBI:37568"/>
        <dbReference type="ChEBI" id="CHEBI:63528"/>
        <dbReference type="EC" id="3.6.1.9"/>
    </reaction>
</comment>
<dbReference type="SUPFAM" id="SSF52972">
    <property type="entry name" value="ITPase-like"/>
    <property type="match status" value="1"/>
</dbReference>
<feature type="site" description="Important for substrate specificity" evidence="6">
    <location>
        <position position="155"/>
    </location>
</feature>
<dbReference type="NCBIfam" id="TIGR00172">
    <property type="entry name" value="maf"/>
    <property type="match status" value="1"/>
</dbReference>
<dbReference type="CDD" id="cd00555">
    <property type="entry name" value="Maf"/>
    <property type="match status" value="1"/>
</dbReference>
<dbReference type="Proteomes" id="UP000256329">
    <property type="component" value="Unassembled WGS sequence"/>
</dbReference>
<evidence type="ECO:0000313" key="7">
    <source>
        <dbReference type="EMBL" id="RDV82924.1"/>
    </source>
</evidence>
<dbReference type="GO" id="GO:0005737">
    <property type="term" value="C:cytoplasm"/>
    <property type="evidence" value="ECO:0007669"/>
    <property type="project" value="UniProtKB-SubCell"/>
</dbReference>
<evidence type="ECO:0000256" key="2">
    <source>
        <dbReference type="ARBA" id="ARBA00004496"/>
    </source>
</evidence>
<dbReference type="InterPro" id="IPR003697">
    <property type="entry name" value="Maf-like"/>
</dbReference>
<evidence type="ECO:0000256" key="5">
    <source>
        <dbReference type="ARBA" id="ARBA00023080"/>
    </source>
</evidence>
<dbReference type="PANTHER" id="PTHR43213">
    <property type="entry name" value="BIFUNCTIONAL DTTP/UTP PYROPHOSPHATASE/METHYLTRANSFERASE PROTEIN-RELATED"/>
    <property type="match status" value="1"/>
</dbReference>
<dbReference type="FunFam" id="3.90.950.10:FF:000005">
    <property type="entry name" value="7-methyl-GTP pyrophosphatase"/>
    <property type="match status" value="1"/>
</dbReference>
<dbReference type="EMBL" id="QSLN01000008">
    <property type="protein sequence ID" value="RDV82924.1"/>
    <property type="molecule type" value="Genomic_DNA"/>
</dbReference>
<dbReference type="GO" id="GO:0036218">
    <property type="term" value="F:dTTP diphosphatase activity"/>
    <property type="evidence" value="ECO:0007669"/>
    <property type="project" value="RHEA"/>
</dbReference>
<dbReference type="GO" id="GO:0009117">
    <property type="term" value="P:nucleotide metabolic process"/>
    <property type="evidence" value="ECO:0007669"/>
    <property type="project" value="UniProtKB-KW"/>
</dbReference>
<sequence>MRRIVLASTSPRRQEILRSLGVEFEVVAPRVKESFSSDFPPAEMAEELARLKVEEVASRVTPPALVIGADTIVVHRGKVLGKPRSEEEAKEMLAALQGNEHTVFTGVAVLGLPEGRLIKDHVATRVFFAPLAAEEIAAYVATGEPMDKAGAYAAQGKGALFIEKIEGCYFNVVGLPVFLLHRLLLQFGVNLLTGQGLEG</sequence>
<evidence type="ECO:0000256" key="3">
    <source>
        <dbReference type="ARBA" id="ARBA00022490"/>
    </source>
</evidence>
<dbReference type="PIRSF" id="PIRSF006305">
    <property type="entry name" value="Maf"/>
    <property type="match status" value="1"/>
</dbReference>
<comment type="similarity">
    <text evidence="6">Belongs to the Maf family. YhdE subfamily.</text>
</comment>
<evidence type="ECO:0000313" key="8">
    <source>
        <dbReference type="Proteomes" id="UP000256329"/>
    </source>
</evidence>
<comment type="function">
    <text evidence="6">Nucleoside triphosphate pyrophosphatase that hydrolyzes dTTP and UTP. May have a dual role in cell division arrest and in preventing the incorporation of modified nucleotides into cellular nucleic acids.</text>
</comment>
<feature type="active site" description="Proton acceptor" evidence="6">
    <location>
        <position position="70"/>
    </location>
</feature>